<dbReference type="Gene3D" id="1.10.287.950">
    <property type="entry name" value="Methyl-accepting chemotaxis protein"/>
    <property type="match status" value="1"/>
</dbReference>
<name>A0A1E7DP74_9BACI</name>
<dbReference type="STRING" id="1714016.BA724_06385"/>
<evidence type="ECO:0000313" key="2">
    <source>
        <dbReference type="Proteomes" id="UP000095658"/>
    </source>
</evidence>
<keyword evidence="2" id="KW-1185">Reference proteome</keyword>
<dbReference type="RefSeq" id="WP_069938513.1">
    <property type="nucleotide sequence ID" value="NZ_MAMP01000021.1"/>
</dbReference>
<dbReference type="SUPFAM" id="SSF58104">
    <property type="entry name" value="Methyl-accepting chemotaxis protein (MCP) signaling domain"/>
    <property type="match status" value="1"/>
</dbReference>
<reference evidence="1 2" key="1">
    <citation type="submission" date="2016-06" db="EMBL/GenBank/DDBJ databases">
        <title>Domibacillus iocasae genome sequencing.</title>
        <authorList>
            <person name="Verma A."/>
            <person name="Pal Y."/>
            <person name="Ojha A.K."/>
            <person name="Krishnamurthi S."/>
        </authorList>
    </citation>
    <scope>NUCLEOTIDE SEQUENCE [LARGE SCALE GENOMIC DNA]</scope>
    <source>
        <strain evidence="1 2">DSM 29979</strain>
    </source>
</reference>
<sequence>MGKIEQTTRQSQEVAAIAEETSAGANEVKYAARTQSDIIHEIGDISQKLQNQAAALKSVIARFKL</sequence>
<dbReference type="EMBL" id="MAMP01000021">
    <property type="protein sequence ID" value="OES44890.1"/>
    <property type="molecule type" value="Genomic_DNA"/>
</dbReference>
<protein>
    <recommendedName>
        <fullName evidence="3">Methyl-accepting transducer domain-containing protein</fullName>
    </recommendedName>
</protein>
<accession>A0A1E7DP74</accession>
<dbReference type="AlphaFoldDB" id="A0A1E7DP74"/>
<organism evidence="1 2">
    <name type="scientific">Domibacillus iocasae</name>
    <dbReference type="NCBI Taxonomy" id="1714016"/>
    <lineage>
        <taxon>Bacteria</taxon>
        <taxon>Bacillati</taxon>
        <taxon>Bacillota</taxon>
        <taxon>Bacilli</taxon>
        <taxon>Bacillales</taxon>
        <taxon>Bacillaceae</taxon>
        <taxon>Domibacillus</taxon>
    </lineage>
</organism>
<gene>
    <name evidence="1" type="ORF">BA724_06385</name>
</gene>
<comment type="caution">
    <text evidence="1">The sequence shown here is derived from an EMBL/GenBank/DDBJ whole genome shotgun (WGS) entry which is preliminary data.</text>
</comment>
<evidence type="ECO:0008006" key="3">
    <source>
        <dbReference type="Google" id="ProtNLM"/>
    </source>
</evidence>
<proteinExistence type="predicted"/>
<dbReference type="Proteomes" id="UP000095658">
    <property type="component" value="Unassembled WGS sequence"/>
</dbReference>
<evidence type="ECO:0000313" key="1">
    <source>
        <dbReference type="EMBL" id="OES44890.1"/>
    </source>
</evidence>